<dbReference type="SUPFAM" id="SSF48371">
    <property type="entry name" value="ARM repeat"/>
    <property type="match status" value="1"/>
</dbReference>
<name>A0A6C0KHF0_9ZZZZ</name>
<dbReference type="EMBL" id="MN740887">
    <property type="protein sequence ID" value="QHU16621.1"/>
    <property type="molecule type" value="Genomic_DNA"/>
</dbReference>
<evidence type="ECO:0000313" key="3">
    <source>
        <dbReference type="EMBL" id="QHU16621.1"/>
    </source>
</evidence>
<dbReference type="AlphaFoldDB" id="A0A6C0KHF0"/>
<dbReference type="GO" id="GO:0016281">
    <property type="term" value="C:eukaryotic translation initiation factor 4F complex"/>
    <property type="evidence" value="ECO:0007669"/>
    <property type="project" value="TreeGrafter"/>
</dbReference>
<dbReference type="PANTHER" id="PTHR23253:SF9">
    <property type="entry name" value="EUKARYOTIC TRANSLATION INITIATION FACTOR 4 GAMMA 2"/>
    <property type="match status" value="1"/>
</dbReference>
<accession>A0A6C0KHF0</accession>
<protein>
    <recommendedName>
        <fullName evidence="4">MIF4G domain-containing protein</fullName>
    </recommendedName>
</protein>
<dbReference type="Gene3D" id="1.25.40.180">
    <property type="match status" value="1"/>
</dbReference>
<evidence type="ECO:0000256" key="2">
    <source>
        <dbReference type="ARBA" id="ARBA00022917"/>
    </source>
</evidence>
<dbReference type="GO" id="GO:0003743">
    <property type="term" value="F:translation initiation factor activity"/>
    <property type="evidence" value="ECO:0007669"/>
    <property type="project" value="UniProtKB-KW"/>
</dbReference>
<proteinExistence type="predicted"/>
<dbReference type="GO" id="GO:0003729">
    <property type="term" value="F:mRNA binding"/>
    <property type="evidence" value="ECO:0007669"/>
    <property type="project" value="TreeGrafter"/>
</dbReference>
<dbReference type="PANTHER" id="PTHR23253">
    <property type="entry name" value="EUKARYOTIC TRANSLATION INITIATION FACTOR 4 GAMMA"/>
    <property type="match status" value="1"/>
</dbReference>
<organism evidence="3">
    <name type="scientific">viral metagenome</name>
    <dbReference type="NCBI Taxonomy" id="1070528"/>
    <lineage>
        <taxon>unclassified sequences</taxon>
        <taxon>metagenomes</taxon>
        <taxon>organismal metagenomes</taxon>
    </lineage>
</organism>
<keyword evidence="2" id="KW-0648">Protein biosynthesis</keyword>
<dbReference type="InterPro" id="IPR016024">
    <property type="entry name" value="ARM-type_fold"/>
</dbReference>
<evidence type="ECO:0000256" key="1">
    <source>
        <dbReference type="ARBA" id="ARBA00022540"/>
    </source>
</evidence>
<sequence length="333" mass="38923">MTTLYRYTNEDIKQILFDGFDYTLPLNIERIIFELSSEIDSIVSSQSPAPANDYPAERPYKKGNQYSTVNKKYKMHHSKKTDNEDWESLRVANPFKITKIDKKEGIDKLVNDIRICLNKITTKNYDTQKGQIIEYIDNMVAENHEDMLDDMSKVVKSIFDIASTNKYFSELYANLYKELCDKYPDFKTVIEVYITEYKDGIREIIYVDSSVDYDKYCNYNKINDKRKALSLFIVNLMKKNLVNTVEFIDIILYLQDLVFSYVDTPNKLNEVEEITENLFILITNSKTDIATETKWKSIVANLTKCSQMKAKDKPSISSRAIFKYMDVLDNLKS</sequence>
<evidence type="ECO:0008006" key="4">
    <source>
        <dbReference type="Google" id="ProtNLM"/>
    </source>
</evidence>
<reference evidence="3" key="1">
    <citation type="journal article" date="2020" name="Nature">
        <title>Giant virus diversity and host interactions through global metagenomics.</title>
        <authorList>
            <person name="Schulz F."/>
            <person name="Roux S."/>
            <person name="Paez-Espino D."/>
            <person name="Jungbluth S."/>
            <person name="Walsh D.A."/>
            <person name="Denef V.J."/>
            <person name="McMahon K.D."/>
            <person name="Konstantinidis K.T."/>
            <person name="Eloe-Fadrosh E.A."/>
            <person name="Kyrpides N.C."/>
            <person name="Woyke T."/>
        </authorList>
    </citation>
    <scope>NUCLEOTIDE SEQUENCE</scope>
    <source>
        <strain evidence="3">GVMAG-S-3300012000-53</strain>
    </source>
</reference>
<keyword evidence="1" id="KW-0396">Initiation factor</keyword>